<sequence length="442" mass="50700">MTKVITRFAPSPTGKLHIGNVRTALINWLYAKKHGGEFILRMDDTDLIRSRKEYQIAIEEDLKWLGLTWDRTFNQLARADKYTTTKLELIKKRRLYQCYETPEELDIKRKFQLSSGKPPMYDRSALKLSEAQIATYEQQGRKPHYRFLINDADIVWQDMIKGEIKYHGSKLSDPVIIRADESMTYMLCSTIDDIDYNISHVIRGEDHVSNTAIQIQMFEALGAAPPSFGHLSLVKSKADKISKREGGYDVAAIREEQNIEAMAINSFLALIGTSNPVNISKNLAELVEKFDITTYSKSPTTYMPEELEHLNHKLVITLEFNDIKPYLQKNDLNKVDENFWLAIRPNLQKLSEIKEWWQICHAPTKVQGLDQALLEIAANTLPEIINESTWSDWTKIISQNSGKKGKDLYMPLRLALTGKTSGPELKTILPLLSRDEILSRLK</sequence>
<dbReference type="Gene3D" id="3.40.50.620">
    <property type="entry name" value="HUPs"/>
    <property type="match status" value="1"/>
</dbReference>
<dbReference type="InterPro" id="IPR004527">
    <property type="entry name" value="Glu-tRNA-ligase_bac/mito"/>
</dbReference>
<dbReference type="InterPro" id="IPR045462">
    <property type="entry name" value="aa-tRNA-synth_I_cd-bd"/>
</dbReference>
<comment type="subcellular location">
    <subcellularLocation>
        <location evidence="8">Cytoplasm</location>
    </subcellularLocation>
</comment>
<dbReference type="InterPro" id="IPR000924">
    <property type="entry name" value="Glu/Gln-tRNA-synth"/>
</dbReference>
<evidence type="ECO:0000256" key="7">
    <source>
        <dbReference type="ARBA" id="ARBA00023146"/>
    </source>
</evidence>
<feature type="domain" description="Glutamyl/glutaminyl-tRNA synthetase class Ib catalytic" evidence="9">
    <location>
        <begin position="3"/>
        <end position="307"/>
    </location>
</feature>
<comment type="caution">
    <text evidence="8">Lacks conserved residue(s) required for the propagation of feature annotation.</text>
</comment>
<name>A0ABU5NDY0_9RICK</name>
<comment type="catalytic activity">
    <reaction evidence="8">
        <text>tRNA(Glu) + L-glutamate + ATP = L-glutamyl-tRNA(Glu) + AMP + diphosphate</text>
        <dbReference type="Rhea" id="RHEA:23540"/>
        <dbReference type="Rhea" id="RHEA-COMP:9663"/>
        <dbReference type="Rhea" id="RHEA-COMP:9680"/>
        <dbReference type="ChEBI" id="CHEBI:29985"/>
        <dbReference type="ChEBI" id="CHEBI:30616"/>
        <dbReference type="ChEBI" id="CHEBI:33019"/>
        <dbReference type="ChEBI" id="CHEBI:78442"/>
        <dbReference type="ChEBI" id="CHEBI:78520"/>
        <dbReference type="ChEBI" id="CHEBI:456215"/>
        <dbReference type="EC" id="6.1.1.17"/>
    </reaction>
</comment>
<keyword evidence="2 8" id="KW-0963">Cytoplasm</keyword>
<evidence type="ECO:0000256" key="5">
    <source>
        <dbReference type="ARBA" id="ARBA00022840"/>
    </source>
</evidence>
<evidence type="ECO:0000256" key="6">
    <source>
        <dbReference type="ARBA" id="ARBA00022917"/>
    </source>
</evidence>
<dbReference type="Pfam" id="PF19269">
    <property type="entry name" value="Anticodon_2"/>
    <property type="match status" value="1"/>
</dbReference>
<keyword evidence="5 8" id="KW-0067">ATP-binding</keyword>
<reference evidence="11 12" key="1">
    <citation type="submission" date="2023-03" db="EMBL/GenBank/DDBJ databases">
        <title>Host association and intracellularity evolved multiple times independently in the Rickettsiales.</title>
        <authorList>
            <person name="Castelli M."/>
            <person name="Nardi T."/>
            <person name="Gammuto L."/>
            <person name="Bellinzona G."/>
            <person name="Sabaneyeva E."/>
            <person name="Potekhin A."/>
            <person name="Serra V."/>
            <person name="Petroni G."/>
            <person name="Sassera D."/>
        </authorList>
    </citation>
    <scope>NUCLEOTIDE SEQUENCE [LARGE SCALE GENOMIC DNA]</scope>
    <source>
        <strain evidence="11 12">Sr 2-6</strain>
    </source>
</reference>
<organism evidence="11 12">
    <name type="scientific">Candidatus Megaera venefica</name>
    <dbReference type="NCBI Taxonomy" id="2055910"/>
    <lineage>
        <taxon>Bacteria</taxon>
        <taxon>Pseudomonadati</taxon>
        <taxon>Pseudomonadota</taxon>
        <taxon>Alphaproteobacteria</taxon>
        <taxon>Rickettsiales</taxon>
        <taxon>Rickettsiaceae</taxon>
        <taxon>Candidatus Megaera</taxon>
    </lineage>
</organism>
<evidence type="ECO:0000256" key="2">
    <source>
        <dbReference type="ARBA" id="ARBA00022490"/>
    </source>
</evidence>
<dbReference type="InterPro" id="IPR020058">
    <property type="entry name" value="Glu/Gln-tRNA-synth_Ib_cat-dom"/>
</dbReference>
<dbReference type="RefSeq" id="WP_322777276.1">
    <property type="nucleotide sequence ID" value="NZ_JARJFB010000124.1"/>
</dbReference>
<feature type="binding site" evidence="8">
    <location>
        <position position="243"/>
    </location>
    <ligand>
        <name>ATP</name>
        <dbReference type="ChEBI" id="CHEBI:30616"/>
    </ligand>
</feature>
<evidence type="ECO:0000256" key="8">
    <source>
        <dbReference type="HAMAP-Rule" id="MF_00022"/>
    </source>
</evidence>
<dbReference type="InterPro" id="IPR001412">
    <property type="entry name" value="aa-tRNA-synth_I_CS"/>
</dbReference>
<evidence type="ECO:0000256" key="3">
    <source>
        <dbReference type="ARBA" id="ARBA00022598"/>
    </source>
</evidence>
<evidence type="ECO:0000313" key="12">
    <source>
        <dbReference type="Proteomes" id="UP001291687"/>
    </source>
</evidence>
<dbReference type="Gene3D" id="1.10.10.350">
    <property type="match status" value="1"/>
</dbReference>
<comment type="subunit">
    <text evidence="8">Monomer.</text>
</comment>
<accession>A0ABU5NDY0</accession>
<dbReference type="InterPro" id="IPR049940">
    <property type="entry name" value="GluQ/Sye"/>
</dbReference>
<evidence type="ECO:0000256" key="4">
    <source>
        <dbReference type="ARBA" id="ARBA00022741"/>
    </source>
</evidence>
<dbReference type="PROSITE" id="PS00178">
    <property type="entry name" value="AA_TRNA_LIGASE_I"/>
    <property type="match status" value="1"/>
</dbReference>
<protein>
    <recommendedName>
        <fullName evidence="8">Glutamate--tRNA ligase</fullName>
        <ecNumber evidence="8">6.1.1.17</ecNumber>
    </recommendedName>
    <alternativeName>
        <fullName evidence="8">Glutamyl-tRNA synthetase</fullName>
        <shortName evidence="8">GluRS</shortName>
    </alternativeName>
</protein>
<feature type="short sequence motif" description="'KMSKS' region" evidence="8">
    <location>
        <begin position="240"/>
        <end position="244"/>
    </location>
</feature>
<dbReference type="SUPFAM" id="SSF52374">
    <property type="entry name" value="Nucleotidylyl transferase"/>
    <property type="match status" value="1"/>
</dbReference>
<keyword evidence="6 8" id="KW-0648">Protein biosynthesis</keyword>
<evidence type="ECO:0000259" key="10">
    <source>
        <dbReference type="Pfam" id="PF19269"/>
    </source>
</evidence>
<dbReference type="SUPFAM" id="SSF48163">
    <property type="entry name" value="An anticodon-binding domain of class I aminoacyl-tRNA synthetases"/>
    <property type="match status" value="1"/>
</dbReference>
<keyword evidence="3 8" id="KW-0436">Ligase</keyword>
<dbReference type="InterPro" id="IPR020751">
    <property type="entry name" value="aa-tRNA-synth_I_codon-bd_sub2"/>
</dbReference>
<feature type="domain" description="Aminoacyl-tRNA synthetase class I anticodon-binding" evidence="10">
    <location>
        <begin position="371"/>
        <end position="442"/>
    </location>
</feature>
<dbReference type="Pfam" id="PF00749">
    <property type="entry name" value="tRNA-synt_1c"/>
    <property type="match status" value="1"/>
</dbReference>
<dbReference type="GO" id="GO:0016874">
    <property type="term" value="F:ligase activity"/>
    <property type="evidence" value="ECO:0007669"/>
    <property type="project" value="UniProtKB-KW"/>
</dbReference>
<dbReference type="EC" id="6.1.1.17" evidence="8"/>
<keyword evidence="4 8" id="KW-0547">Nucleotide-binding</keyword>
<keyword evidence="12" id="KW-1185">Reference proteome</keyword>
<comment type="function">
    <text evidence="8">Catalyzes the attachment of glutamate to tRNA(Glu) in a two-step reaction: glutamate is first activated by ATP to form Glu-AMP and then transferred to the acceptor end of tRNA(Glu).</text>
</comment>
<dbReference type="NCBIfam" id="TIGR00464">
    <property type="entry name" value="gltX_bact"/>
    <property type="match status" value="1"/>
</dbReference>
<feature type="short sequence motif" description="'HIGH' region" evidence="8">
    <location>
        <begin position="10"/>
        <end position="20"/>
    </location>
</feature>
<evidence type="ECO:0000259" key="9">
    <source>
        <dbReference type="Pfam" id="PF00749"/>
    </source>
</evidence>
<proteinExistence type="inferred from homology"/>
<gene>
    <name evidence="8" type="primary">gltX</name>
    <name evidence="11" type="ORF">Megvenef_01351</name>
</gene>
<evidence type="ECO:0000313" key="11">
    <source>
        <dbReference type="EMBL" id="MEA0971374.1"/>
    </source>
</evidence>
<dbReference type="HAMAP" id="MF_00022">
    <property type="entry name" value="Glu_tRNA_synth_type1"/>
    <property type="match status" value="1"/>
</dbReference>
<dbReference type="EMBL" id="JARJFB010000124">
    <property type="protein sequence ID" value="MEA0971374.1"/>
    <property type="molecule type" value="Genomic_DNA"/>
</dbReference>
<evidence type="ECO:0000256" key="1">
    <source>
        <dbReference type="ARBA" id="ARBA00007894"/>
    </source>
</evidence>
<dbReference type="Proteomes" id="UP001291687">
    <property type="component" value="Unassembled WGS sequence"/>
</dbReference>
<dbReference type="PANTHER" id="PTHR43311">
    <property type="entry name" value="GLUTAMATE--TRNA LIGASE"/>
    <property type="match status" value="1"/>
</dbReference>
<dbReference type="PRINTS" id="PR00987">
    <property type="entry name" value="TRNASYNTHGLU"/>
</dbReference>
<dbReference type="InterPro" id="IPR008925">
    <property type="entry name" value="aa_tRNA-synth_I_cd-bd_sf"/>
</dbReference>
<comment type="caution">
    <text evidence="11">The sequence shown here is derived from an EMBL/GenBank/DDBJ whole genome shotgun (WGS) entry which is preliminary data.</text>
</comment>
<dbReference type="InterPro" id="IPR014729">
    <property type="entry name" value="Rossmann-like_a/b/a_fold"/>
</dbReference>
<keyword evidence="7 8" id="KW-0030">Aminoacyl-tRNA synthetase</keyword>
<comment type="similarity">
    <text evidence="1 8">Belongs to the class-I aminoacyl-tRNA synthetase family. Glutamate--tRNA ligase type 1 subfamily.</text>
</comment>
<dbReference type="PANTHER" id="PTHR43311:SF2">
    <property type="entry name" value="GLUTAMATE--TRNA LIGASE, MITOCHONDRIAL-RELATED"/>
    <property type="match status" value="1"/>
</dbReference>